<keyword evidence="3" id="KW-1185">Reference proteome</keyword>
<proteinExistence type="predicted"/>
<reference evidence="3" key="1">
    <citation type="journal article" date="2019" name="Int. J. Syst. Evol. Microbiol.">
        <title>The Global Catalogue of Microorganisms (GCM) 10K type strain sequencing project: providing services to taxonomists for standard genome sequencing and annotation.</title>
        <authorList>
            <consortium name="The Broad Institute Genomics Platform"/>
            <consortium name="The Broad Institute Genome Sequencing Center for Infectious Disease"/>
            <person name="Wu L."/>
            <person name="Ma J."/>
        </authorList>
    </citation>
    <scope>NUCLEOTIDE SEQUENCE [LARGE SCALE GENOMIC DNA]</scope>
    <source>
        <strain evidence="3">JCM 3399</strain>
    </source>
</reference>
<evidence type="ECO:0000256" key="1">
    <source>
        <dbReference type="SAM" id="MobiDB-lite"/>
    </source>
</evidence>
<dbReference type="Proteomes" id="UP000654471">
    <property type="component" value="Unassembled WGS sequence"/>
</dbReference>
<feature type="region of interest" description="Disordered" evidence="1">
    <location>
        <begin position="1"/>
        <end position="65"/>
    </location>
</feature>
<accession>A0ABQ2VMQ7</accession>
<comment type="caution">
    <text evidence="2">The sequence shown here is derived from an EMBL/GenBank/DDBJ whole genome shotgun (WGS) entry which is preliminary data.</text>
</comment>
<sequence length="65" mass="7191">MHSGPHPVQNPVDHLPVIPPPATTPVADRQQRPQPFPLGITQITPPHVHFNDPDAEQSHDRPDKS</sequence>
<feature type="compositionally biased region" description="Basic and acidic residues" evidence="1">
    <location>
        <begin position="49"/>
        <end position="65"/>
    </location>
</feature>
<evidence type="ECO:0000313" key="3">
    <source>
        <dbReference type="Proteomes" id="UP000654471"/>
    </source>
</evidence>
<name>A0ABQ2VMQ7_9ACTN</name>
<gene>
    <name evidence="2" type="ORF">GCM10010211_76600</name>
</gene>
<dbReference type="EMBL" id="BMRP01000057">
    <property type="protein sequence ID" value="GGU97958.1"/>
    <property type="molecule type" value="Genomic_DNA"/>
</dbReference>
<protein>
    <submittedName>
        <fullName evidence="2">Uncharacterized protein</fullName>
    </submittedName>
</protein>
<organism evidence="2 3">
    <name type="scientific">Streptomyces albospinus</name>
    <dbReference type="NCBI Taxonomy" id="285515"/>
    <lineage>
        <taxon>Bacteria</taxon>
        <taxon>Bacillati</taxon>
        <taxon>Actinomycetota</taxon>
        <taxon>Actinomycetes</taxon>
        <taxon>Kitasatosporales</taxon>
        <taxon>Streptomycetaceae</taxon>
        <taxon>Streptomyces</taxon>
    </lineage>
</organism>
<evidence type="ECO:0000313" key="2">
    <source>
        <dbReference type="EMBL" id="GGU97958.1"/>
    </source>
</evidence>